<evidence type="ECO:0000256" key="1">
    <source>
        <dbReference type="SAM" id="Phobius"/>
    </source>
</evidence>
<protein>
    <submittedName>
        <fullName evidence="2">Uncharacterized protein</fullName>
    </submittedName>
</protein>
<organism evidence="2 3">
    <name type="scientific">Nostoc flagelliforme CCNUN1</name>
    <dbReference type="NCBI Taxonomy" id="2038116"/>
    <lineage>
        <taxon>Bacteria</taxon>
        <taxon>Bacillati</taxon>
        <taxon>Cyanobacteriota</taxon>
        <taxon>Cyanophyceae</taxon>
        <taxon>Nostocales</taxon>
        <taxon>Nostocaceae</taxon>
        <taxon>Nostoc</taxon>
    </lineage>
</organism>
<feature type="transmembrane region" description="Helical" evidence="1">
    <location>
        <begin position="23"/>
        <end position="42"/>
    </location>
</feature>
<accession>A0A2K8ST76</accession>
<sequence length="66" mass="7488">MLVEQCDRCTVALKFSFSNSPTFFYFRGIIASVAILLFDFLMHRRCNPTLASIGNSLFIKYASVTN</sequence>
<keyword evidence="1" id="KW-0472">Membrane</keyword>
<proteinExistence type="predicted"/>
<dbReference type="KEGG" id="nfl:COO91_04634"/>
<dbReference type="Proteomes" id="UP000232003">
    <property type="component" value="Chromosome"/>
</dbReference>
<keyword evidence="1" id="KW-0812">Transmembrane</keyword>
<dbReference type="AlphaFoldDB" id="A0A2K8ST76"/>
<keyword evidence="3" id="KW-1185">Reference proteome</keyword>
<evidence type="ECO:0000313" key="3">
    <source>
        <dbReference type="Proteomes" id="UP000232003"/>
    </source>
</evidence>
<evidence type="ECO:0000313" key="2">
    <source>
        <dbReference type="EMBL" id="AUB38662.1"/>
    </source>
</evidence>
<keyword evidence="1" id="KW-1133">Transmembrane helix</keyword>
<dbReference type="EMBL" id="CP024785">
    <property type="protein sequence ID" value="AUB38662.1"/>
    <property type="molecule type" value="Genomic_DNA"/>
</dbReference>
<gene>
    <name evidence="2" type="ORF">COO91_04634</name>
</gene>
<reference evidence="2 3" key="1">
    <citation type="submission" date="2017-11" db="EMBL/GenBank/DDBJ databases">
        <title>Complete genome of a free-living desiccation-tolerant cyanobacterium and its photosynthetic adaptation to extreme terrestrial habitat.</title>
        <authorList>
            <person name="Shang J."/>
        </authorList>
    </citation>
    <scope>NUCLEOTIDE SEQUENCE [LARGE SCALE GENOMIC DNA]</scope>
    <source>
        <strain evidence="2 3">CCNUN1</strain>
    </source>
</reference>
<name>A0A2K8ST76_9NOSO</name>